<gene>
    <name evidence="2" type="ORF">FHP25_34335</name>
</gene>
<sequence>MNMPLHQDPVGSDAVPALAVLAHDALASCHADLLAARQTVLTARDPVGIHGTRVALRRMRAAATLFGRPLADEAILALRADAKLLADACGPTRDLDVFLIGVLKEAEASFADHDAVLHELRSFRAAALRLRRTRHDAARRVLTGDVFTAFDARLASLPAPTEPPPPAEPTVPPPLSAVPGDAVAVSDVPPPMPAPSVPDALGFARDVLRGRDRKLRKGLERFRRLDGAQRHALRLRVKKQRYAASFLSKLFDRKAAGAYIQAAAGMQDALGLANDRLVAAKVIADIRAAARPKGRLDWIAGVLTGWLAGRAQAGGDDDRAVASAGKRFRKAARFWRGGDDGE</sequence>
<dbReference type="AlphaFoldDB" id="A0A5C8PB74"/>
<evidence type="ECO:0000313" key="3">
    <source>
        <dbReference type="Proteomes" id="UP000321638"/>
    </source>
</evidence>
<protein>
    <submittedName>
        <fullName evidence="2">CHAD domain-containing protein</fullName>
    </submittedName>
</protein>
<reference evidence="2 3" key="1">
    <citation type="submission" date="2019-06" db="EMBL/GenBank/DDBJ databases">
        <title>New taxonomy in bacterial strain CC-CFT640, isolated from vineyard.</title>
        <authorList>
            <person name="Lin S.-Y."/>
            <person name="Tsai C.-F."/>
            <person name="Young C.-C."/>
        </authorList>
    </citation>
    <scope>NUCLEOTIDE SEQUENCE [LARGE SCALE GENOMIC DNA]</scope>
    <source>
        <strain evidence="2 3">CC-CFT640</strain>
    </source>
</reference>
<dbReference type="EMBL" id="VDUZ01000058">
    <property type="protein sequence ID" value="TXL70504.1"/>
    <property type="molecule type" value="Genomic_DNA"/>
</dbReference>
<accession>A0A5C8PB74</accession>
<dbReference type="InterPro" id="IPR038186">
    <property type="entry name" value="CHAD_dom_sf"/>
</dbReference>
<evidence type="ECO:0000259" key="1">
    <source>
        <dbReference type="PROSITE" id="PS51708"/>
    </source>
</evidence>
<dbReference type="Pfam" id="PF05235">
    <property type="entry name" value="CHAD"/>
    <property type="match status" value="1"/>
</dbReference>
<keyword evidence="3" id="KW-1185">Reference proteome</keyword>
<dbReference type="OrthoDB" id="9777271at2"/>
<dbReference type="PANTHER" id="PTHR39339">
    <property type="entry name" value="SLR1444 PROTEIN"/>
    <property type="match status" value="1"/>
</dbReference>
<evidence type="ECO:0000313" key="2">
    <source>
        <dbReference type="EMBL" id="TXL70504.1"/>
    </source>
</evidence>
<dbReference type="Proteomes" id="UP000321638">
    <property type="component" value="Unassembled WGS sequence"/>
</dbReference>
<proteinExistence type="predicted"/>
<dbReference type="PANTHER" id="PTHR39339:SF1">
    <property type="entry name" value="CHAD DOMAIN-CONTAINING PROTEIN"/>
    <property type="match status" value="1"/>
</dbReference>
<organism evidence="2 3">
    <name type="scientific">Vineibacter terrae</name>
    <dbReference type="NCBI Taxonomy" id="2586908"/>
    <lineage>
        <taxon>Bacteria</taxon>
        <taxon>Pseudomonadati</taxon>
        <taxon>Pseudomonadota</taxon>
        <taxon>Alphaproteobacteria</taxon>
        <taxon>Hyphomicrobiales</taxon>
        <taxon>Vineibacter</taxon>
    </lineage>
</organism>
<dbReference type="Gene3D" id="1.40.20.10">
    <property type="entry name" value="CHAD domain"/>
    <property type="match status" value="1"/>
</dbReference>
<dbReference type="SMART" id="SM00880">
    <property type="entry name" value="CHAD"/>
    <property type="match status" value="1"/>
</dbReference>
<feature type="domain" description="CHAD" evidence="1">
    <location>
        <begin position="15"/>
        <end position="326"/>
    </location>
</feature>
<dbReference type="InterPro" id="IPR007899">
    <property type="entry name" value="CHAD_dom"/>
</dbReference>
<dbReference type="PROSITE" id="PS51708">
    <property type="entry name" value="CHAD"/>
    <property type="match status" value="1"/>
</dbReference>
<name>A0A5C8PB74_9HYPH</name>
<comment type="caution">
    <text evidence="2">The sequence shown here is derived from an EMBL/GenBank/DDBJ whole genome shotgun (WGS) entry which is preliminary data.</text>
</comment>